<proteinExistence type="predicted"/>
<comment type="caution">
    <text evidence="2">The sequence shown here is derived from an EMBL/GenBank/DDBJ whole genome shotgun (WGS) entry which is preliminary data.</text>
</comment>
<dbReference type="RefSeq" id="WP_261606151.1">
    <property type="nucleotide sequence ID" value="NZ_JAODOR010000004.1"/>
</dbReference>
<dbReference type="Proteomes" id="UP001300496">
    <property type="component" value="Unassembled WGS sequence"/>
</dbReference>
<evidence type="ECO:0000313" key="3">
    <source>
        <dbReference type="Proteomes" id="UP001300496"/>
    </source>
</evidence>
<keyword evidence="1" id="KW-0472">Membrane</keyword>
<protein>
    <submittedName>
        <fullName evidence="2">Uncharacterized protein</fullName>
    </submittedName>
</protein>
<evidence type="ECO:0000256" key="1">
    <source>
        <dbReference type="SAM" id="Phobius"/>
    </source>
</evidence>
<dbReference type="EMBL" id="JAODOR010000004">
    <property type="protein sequence ID" value="MCT9001625.1"/>
    <property type="molecule type" value="Genomic_DNA"/>
</dbReference>
<keyword evidence="1" id="KW-0812">Transmembrane</keyword>
<evidence type="ECO:0000313" key="2">
    <source>
        <dbReference type="EMBL" id="MCT9001625.1"/>
    </source>
</evidence>
<keyword evidence="1" id="KW-1133">Transmembrane helix</keyword>
<sequence>MRAQRGRMMRTIGIVVAVMIGIVALSAAGFAVLIAVLLSPQDGDALAREQVDNRARAIAENLGYWSEGVDAETLAAHHFTSSDGKVQPFAWSGDTSLPDGADVDVIISARVDPVSQGVIFQRRLTPGAAEKCFRFHVRSTEYVSYDERDCAVGSAFPTPSARPEPALAPDTAARVSAVLSAADAASLESVVRAAFPEPGLSIDTTVTPDGELVAAVGIAGTGECVVRVRRTDGTVEPVSFDRIQLAPGEMGCRVELYTAPPL</sequence>
<reference evidence="2 3" key="1">
    <citation type="journal article" date="2024" name="Int. J. Syst. Evol. Microbiol.">
        <title>Microbacterium memoriense sp. nov., a member of the Actinomycetota from marine beach sediment of the north coast of Portugal.</title>
        <authorList>
            <person name="Santos J.D.N.D."/>
            <person name="Klimek D."/>
            <person name="Calusinska M."/>
            <person name="Lobo-da-Cunha A."/>
            <person name="Catita J."/>
            <person name="Goncalves H."/>
            <person name="Gonzalez I."/>
            <person name="Lage O.M."/>
        </authorList>
    </citation>
    <scope>NUCLEOTIDE SEQUENCE [LARGE SCALE GENOMIC DNA]</scope>
    <source>
        <strain evidence="2 3">PMIC_1C1B</strain>
    </source>
</reference>
<gene>
    <name evidence="2" type="ORF">N4R40_04500</name>
</gene>
<feature type="transmembrane region" description="Helical" evidence="1">
    <location>
        <begin position="12"/>
        <end position="38"/>
    </location>
</feature>
<organism evidence="2 3">
    <name type="scientific">Microbacterium memoriense</name>
    <dbReference type="NCBI Taxonomy" id="2978350"/>
    <lineage>
        <taxon>Bacteria</taxon>
        <taxon>Bacillati</taxon>
        <taxon>Actinomycetota</taxon>
        <taxon>Actinomycetes</taxon>
        <taxon>Micrococcales</taxon>
        <taxon>Microbacteriaceae</taxon>
        <taxon>Microbacterium</taxon>
    </lineage>
</organism>
<accession>A0ABT2PAM8</accession>
<name>A0ABT2PAM8_9MICO</name>
<keyword evidence="3" id="KW-1185">Reference proteome</keyword>